<evidence type="ECO:0000313" key="20">
    <source>
        <dbReference type="Proteomes" id="UP000218899"/>
    </source>
</evidence>
<evidence type="ECO:0000256" key="4">
    <source>
        <dbReference type="ARBA" id="ARBA00011738"/>
    </source>
</evidence>
<dbReference type="NCBIfam" id="NF000648">
    <property type="entry name" value="PRK00026.1"/>
    <property type="match status" value="1"/>
</dbReference>
<dbReference type="PIRSF" id="PIRSF000386">
    <property type="entry name" value="tRNA_mtase"/>
    <property type="match status" value="1"/>
</dbReference>
<evidence type="ECO:0000256" key="7">
    <source>
        <dbReference type="ARBA" id="ARBA00022490"/>
    </source>
</evidence>
<gene>
    <name evidence="15" type="primary">trmD</name>
    <name evidence="19" type="ORF">SVA_2377</name>
</gene>
<feature type="binding site" evidence="15 16">
    <location>
        <position position="113"/>
    </location>
    <ligand>
        <name>S-adenosyl-L-methionine</name>
        <dbReference type="ChEBI" id="CHEBI:59789"/>
    </ligand>
</feature>
<evidence type="ECO:0000256" key="1">
    <source>
        <dbReference type="ARBA" id="ARBA00002634"/>
    </source>
</evidence>
<evidence type="ECO:0000256" key="14">
    <source>
        <dbReference type="ARBA" id="ARBA00047783"/>
    </source>
</evidence>
<dbReference type="SUPFAM" id="SSF75217">
    <property type="entry name" value="alpha/beta knot"/>
    <property type="match status" value="1"/>
</dbReference>
<comment type="subcellular location">
    <subcellularLocation>
        <location evidence="2 15 17">Cytoplasm</location>
    </subcellularLocation>
</comment>
<dbReference type="EMBL" id="AP014936">
    <property type="protein sequence ID" value="BAU48927.1"/>
    <property type="molecule type" value="Genomic_DNA"/>
</dbReference>
<keyword evidence="11 15" id="KW-0819">tRNA processing</keyword>
<feature type="binding site" evidence="15 16">
    <location>
        <begin position="133"/>
        <end position="138"/>
    </location>
    <ligand>
        <name>S-adenosyl-L-methionine</name>
        <dbReference type="ChEBI" id="CHEBI:59789"/>
    </ligand>
</feature>
<evidence type="ECO:0000256" key="6">
    <source>
        <dbReference type="ARBA" id="ARBA00014679"/>
    </source>
</evidence>
<sequence>MRIDVVSIFPPMFDAVAGFGITGRAIRNGILTLRVWNPRDYTEDKHRSVDDRPYGGGPGMVMRPEPLARAIAAARSDDPRATRVLYLSPQGRRLDHAGVVELAARDRVILVAGRYEGVDERLLETAVDEEWSIGDFVISGGEVAAMAMIDAIARQLPGSLGDEDSAEQDSFATGLLDCPHYTRPEVYEGRAVPEVLLSGDHERIRRWRLKQALGRTWLRRPDLLAQAVLDGESRRLLEEFQSEWRRHETEGR</sequence>
<dbReference type="Gene3D" id="3.40.1280.10">
    <property type="match status" value="1"/>
</dbReference>
<evidence type="ECO:0000256" key="8">
    <source>
        <dbReference type="ARBA" id="ARBA00022603"/>
    </source>
</evidence>
<feature type="domain" description="tRNA methyltransferase TRMD/TRM10-type" evidence="18">
    <location>
        <begin position="1"/>
        <end position="225"/>
    </location>
</feature>
<keyword evidence="8 15" id="KW-0489">Methyltransferase</keyword>
<dbReference type="InterPro" id="IPR029026">
    <property type="entry name" value="tRNA_m1G_MTases_N"/>
</dbReference>
<evidence type="ECO:0000256" key="3">
    <source>
        <dbReference type="ARBA" id="ARBA00007630"/>
    </source>
</evidence>
<dbReference type="Pfam" id="PF01746">
    <property type="entry name" value="tRNA_m1G_MT"/>
    <property type="match status" value="1"/>
</dbReference>
<keyword evidence="20" id="KW-1185">Reference proteome</keyword>
<comment type="similarity">
    <text evidence="3 15 17">Belongs to the RNA methyltransferase TrmD family.</text>
</comment>
<proteinExistence type="inferred from homology"/>
<accession>A0A1B4VE70</accession>
<evidence type="ECO:0000256" key="16">
    <source>
        <dbReference type="PIRSR" id="PIRSR000386-1"/>
    </source>
</evidence>
<dbReference type="FunFam" id="3.40.1280.10:FF:000001">
    <property type="entry name" value="tRNA (guanine-N(1)-)-methyltransferase"/>
    <property type="match status" value="1"/>
</dbReference>
<dbReference type="RefSeq" id="WP_096461390.1">
    <property type="nucleotide sequence ID" value="NZ_AP014936.1"/>
</dbReference>
<evidence type="ECO:0000256" key="10">
    <source>
        <dbReference type="ARBA" id="ARBA00022691"/>
    </source>
</evidence>
<dbReference type="GO" id="GO:0002939">
    <property type="term" value="P:tRNA N1-guanine methylation"/>
    <property type="evidence" value="ECO:0007669"/>
    <property type="project" value="TreeGrafter"/>
</dbReference>
<dbReference type="AlphaFoldDB" id="A0A1B4VE70"/>
<dbReference type="FunFam" id="1.10.1270.20:FF:000001">
    <property type="entry name" value="tRNA (guanine-N(1)-)-methyltransferase"/>
    <property type="match status" value="1"/>
</dbReference>
<evidence type="ECO:0000256" key="13">
    <source>
        <dbReference type="ARBA" id="ARBA00033392"/>
    </source>
</evidence>
<dbReference type="NCBIfam" id="TIGR00088">
    <property type="entry name" value="trmD"/>
    <property type="match status" value="1"/>
</dbReference>
<dbReference type="Gene3D" id="1.10.1270.20">
    <property type="entry name" value="tRNA(m1g37)methyltransferase, domain 2"/>
    <property type="match status" value="1"/>
</dbReference>
<evidence type="ECO:0000259" key="18">
    <source>
        <dbReference type="Pfam" id="PF01746"/>
    </source>
</evidence>
<dbReference type="Proteomes" id="UP000218899">
    <property type="component" value="Chromosome"/>
</dbReference>
<comment type="subunit">
    <text evidence="4 15 17">Homodimer.</text>
</comment>
<dbReference type="PANTHER" id="PTHR46417">
    <property type="entry name" value="TRNA (GUANINE-N(1)-)-METHYLTRANSFERASE"/>
    <property type="match status" value="1"/>
</dbReference>
<keyword evidence="10 15" id="KW-0949">S-adenosyl-L-methionine</keyword>
<dbReference type="GO" id="GO:0052906">
    <property type="term" value="F:tRNA (guanine(37)-N1)-methyltransferase activity"/>
    <property type="evidence" value="ECO:0007669"/>
    <property type="project" value="UniProtKB-UniRule"/>
</dbReference>
<protein>
    <recommendedName>
        <fullName evidence="6 15">tRNA (guanine-N(1)-)-methyltransferase</fullName>
        <ecNumber evidence="5 15">2.1.1.228</ecNumber>
    </recommendedName>
    <alternativeName>
        <fullName evidence="12 15">M1G-methyltransferase</fullName>
    </alternativeName>
    <alternativeName>
        <fullName evidence="13 15">tRNA [GM37] methyltransferase</fullName>
    </alternativeName>
</protein>
<evidence type="ECO:0000256" key="2">
    <source>
        <dbReference type="ARBA" id="ARBA00004496"/>
    </source>
</evidence>
<evidence type="ECO:0000256" key="12">
    <source>
        <dbReference type="ARBA" id="ARBA00029736"/>
    </source>
</evidence>
<dbReference type="HAMAP" id="MF_00605">
    <property type="entry name" value="TrmD"/>
    <property type="match status" value="1"/>
</dbReference>
<dbReference type="EC" id="2.1.1.228" evidence="5 15"/>
<dbReference type="KEGG" id="sva:SVA_2377"/>
<keyword evidence="7 15" id="KW-0963">Cytoplasm</keyword>
<reference evidence="19 20" key="1">
    <citation type="submission" date="2015-08" db="EMBL/GenBank/DDBJ databases">
        <title>Complete genome sequence of Sulfurifustis variabilis.</title>
        <authorList>
            <person name="Miura A."/>
            <person name="Kojima H."/>
            <person name="Fukui M."/>
        </authorList>
    </citation>
    <scope>NUCLEOTIDE SEQUENCE [LARGE SCALE GENOMIC DNA]</scope>
    <source>
        <strain evidence="20">skN76</strain>
    </source>
</reference>
<dbReference type="CDD" id="cd18080">
    <property type="entry name" value="TrmD-like"/>
    <property type="match status" value="1"/>
</dbReference>
<evidence type="ECO:0000256" key="15">
    <source>
        <dbReference type="HAMAP-Rule" id="MF_00605"/>
    </source>
</evidence>
<name>A0A1B4VE70_9GAMM</name>
<dbReference type="InterPro" id="IPR029028">
    <property type="entry name" value="Alpha/beta_knot_MTases"/>
</dbReference>
<dbReference type="InterPro" id="IPR002649">
    <property type="entry name" value="tRNA_m1G_MeTrfase_TrmD"/>
</dbReference>
<evidence type="ECO:0000256" key="17">
    <source>
        <dbReference type="RuleBase" id="RU003464"/>
    </source>
</evidence>
<evidence type="ECO:0000256" key="5">
    <source>
        <dbReference type="ARBA" id="ARBA00012807"/>
    </source>
</evidence>
<dbReference type="InterPro" id="IPR016009">
    <property type="entry name" value="tRNA_MeTrfase_TRMD/TRM10"/>
</dbReference>
<comment type="catalytic activity">
    <reaction evidence="14 15 17">
        <text>guanosine(37) in tRNA + S-adenosyl-L-methionine = N(1)-methylguanosine(37) in tRNA + S-adenosyl-L-homocysteine + H(+)</text>
        <dbReference type="Rhea" id="RHEA:36899"/>
        <dbReference type="Rhea" id="RHEA-COMP:10145"/>
        <dbReference type="Rhea" id="RHEA-COMP:10147"/>
        <dbReference type="ChEBI" id="CHEBI:15378"/>
        <dbReference type="ChEBI" id="CHEBI:57856"/>
        <dbReference type="ChEBI" id="CHEBI:59789"/>
        <dbReference type="ChEBI" id="CHEBI:73542"/>
        <dbReference type="ChEBI" id="CHEBI:74269"/>
        <dbReference type="EC" id="2.1.1.228"/>
    </reaction>
</comment>
<dbReference type="InterPro" id="IPR023148">
    <property type="entry name" value="tRNA_m1G_MeTrfase_C_sf"/>
</dbReference>
<organism evidence="19 20">
    <name type="scientific">Sulfurifustis variabilis</name>
    <dbReference type="NCBI Taxonomy" id="1675686"/>
    <lineage>
        <taxon>Bacteria</taxon>
        <taxon>Pseudomonadati</taxon>
        <taxon>Pseudomonadota</taxon>
        <taxon>Gammaproteobacteria</taxon>
        <taxon>Acidiferrobacterales</taxon>
        <taxon>Acidiferrobacteraceae</taxon>
        <taxon>Sulfurifustis</taxon>
    </lineage>
</organism>
<evidence type="ECO:0000256" key="11">
    <source>
        <dbReference type="ARBA" id="ARBA00022694"/>
    </source>
</evidence>
<keyword evidence="9 15" id="KW-0808">Transferase</keyword>
<comment type="function">
    <text evidence="1 15 17">Specifically methylates guanosine-37 in various tRNAs.</text>
</comment>
<dbReference type="GO" id="GO:0005829">
    <property type="term" value="C:cytosol"/>
    <property type="evidence" value="ECO:0007669"/>
    <property type="project" value="TreeGrafter"/>
</dbReference>
<dbReference type="PANTHER" id="PTHR46417:SF1">
    <property type="entry name" value="TRNA (GUANINE-N(1)-)-METHYLTRANSFERASE"/>
    <property type="match status" value="1"/>
</dbReference>
<evidence type="ECO:0000313" key="19">
    <source>
        <dbReference type="EMBL" id="BAU48927.1"/>
    </source>
</evidence>
<dbReference type="OrthoDB" id="9807416at2"/>
<evidence type="ECO:0000256" key="9">
    <source>
        <dbReference type="ARBA" id="ARBA00022679"/>
    </source>
</evidence>